<keyword evidence="4 9" id="KW-0812">Transmembrane</keyword>
<evidence type="ECO:0000313" key="12">
    <source>
        <dbReference type="Proteomes" id="UP001628156"/>
    </source>
</evidence>
<sequence>MNKFQFTIPPIDFVGQSIVNKSTSILIPLITALAFIIGFITQNVFVMLSIYGIGLAFCLLAFGLPMPYLRANYIEWQKVGTTASRSSKKAKNE</sequence>
<evidence type="ECO:0000256" key="8">
    <source>
        <dbReference type="ARBA" id="ARBA00045204"/>
    </source>
</evidence>
<dbReference type="PANTHER" id="PTHR13202:SF0">
    <property type="entry name" value="SIGNAL PEPTIDASE COMPLEX SUBUNIT 1"/>
    <property type="match status" value="1"/>
</dbReference>
<evidence type="ECO:0000256" key="2">
    <source>
        <dbReference type="ARBA" id="ARBA00005245"/>
    </source>
</evidence>
<organism evidence="10 12">
    <name type="scientific">Entamoeba nuttalli</name>
    <dbReference type="NCBI Taxonomy" id="412467"/>
    <lineage>
        <taxon>Eukaryota</taxon>
        <taxon>Amoebozoa</taxon>
        <taxon>Evosea</taxon>
        <taxon>Archamoebae</taxon>
        <taxon>Mastigamoebida</taxon>
        <taxon>Entamoebidae</taxon>
        <taxon>Entamoeba</taxon>
    </lineage>
</organism>
<keyword evidence="7 9" id="KW-0472">Membrane</keyword>
<evidence type="ECO:0000313" key="11">
    <source>
        <dbReference type="EMBL" id="GAB1226510.1"/>
    </source>
</evidence>
<evidence type="ECO:0000313" key="10">
    <source>
        <dbReference type="EMBL" id="GAB1224444.1"/>
    </source>
</evidence>
<evidence type="ECO:0000256" key="3">
    <source>
        <dbReference type="ARBA" id="ARBA00017059"/>
    </source>
</evidence>
<dbReference type="Pfam" id="PF06645">
    <property type="entry name" value="SPC12"/>
    <property type="match status" value="1"/>
</dbReference>
<feature type="transmembrane region" description="Helical" evidence="9">
    <location>
        <begin position="25"/>
        <end position="42"/>
    </location>
</feature>
<evidence type="ECO:0000256" key="1">
    <source>
        <dbReference type="ARBA" id="ARBA00004477"/>
    </source>
</evidence>
<keyword evidence="5" id="KW-0256">Endoplasmic reticulum</keyword>
<feature type="transmembrane region" description="Helical" evidence="9">
    <location>
        <begin position="48"/>
        <end position="69"/>
    </location>
</feature>
<name>A0ABQ0DNK9_9EUKA</name>
<dbReference type="EMBL" id="BAAFRS010000297">
    <property type="protein sequence ID" value="GAB1226510.1"/>
    <property type="molecule type" value="Genomic_DNA"/>
</dbReference>
<evidence type="ECO:0000256" key="9">
    <source>
        <dbReference type="SAM" id="Phobius"/>
    </source>
</evidence>
<gene>
    <name evidence="10" type="ORF">ENUP19_0202G0018</name>
    <name evidence="11" type="ORF">ENUP19_0297G0006</name>
</gene>
<keyword evidence="6 9" id="KW-1133">Transmembrane helix</keyword>
<comment type="subcellular location">
    <subcellularLocation>
        <location evidence="1">Endoplasmic reticulum membrane</location>
        <topology evidence="1">Multi-pass membrane protein</topology>
    </subcellularLocation>
</comment>
<comment type="similarity">
    <text evidence="2">Belongs to the SPCS1 family.</text>
</comment>
<protein>
    <recommendedName>
        <fullName evidence="3">Signal peptidase complex subunit 1</fullName>
    </recommendedName>
</protein>
<evidence type="ECO:0000256" key="4">
    <source>
        <dbReference type="ARBA" id="ARBA00022692"/>
    </source>
</evidence>
<dbReference type="PANTHER" id="PTHR13202">
    <property type="entry name" value="MICROSOMAL SIGNAL PEPTIDASE 12 KDA SUBUNIT"/>
    <property type="match status" value="1"/>
</dbReference>
<comment type="function">
    <text evidence="8">Component of the signal peptidase complex (SPC) which catalyzes the cleavage of N-terminal signal sequences from nascent proteins as they are translocated into the lumen of the endoplasmic reticulum. Dispensable for SPC enzymatic activity.</text>
</comment>
<dbReference type="EMBL" id="BAAFRS010000202">
    <property type="protein sequence ID" value="GAB1224444.1"/>
    <property type="molecule type" value="Genomic_DNA"/>
</dbReference>
<reference evidence="10" key="2">
    <citation type="submission" date="2024-08" db="EMBL/GenBank/DDBJ databases">
        <title>Draft genome assembly of Entamoeba nuttalli using a combination of long-read and short-read sequencing data.</title>
        <authorList>
            <person name="Tanaka M."/>
            <person name="Tachibana H."/>
        </authorList>
    </citation>
    <scope>NUCLEOTIDE SEQUENCE</scope>
    <source>
        <strain evidence="10">P19-061405</strain>
    </source>
</reference>
<evidence type="ECO:0000256" key="7">
    <source>
        <dbReference type="ARBA" id="ARBA00023136"/>
    </source>
</evidence>
<accession>A0ABQ0DNK9</accession>
<reference evidence="10 12" key="1">
    <citation type="journal article" date="2019" name="PLoS Negl. Trop. Dis.">
        <title>Whole genome sequencing of Entamoeba nuttalli reveals mammalian host-related molecular signatures and a novel octapeptide-repeat surface protein.</title>
        <authorList>
            <person name="Tanaka M."/>
            <person name="Makiuchi T."/>
            <person name="Komiyama T."/>
            <person name="Shiina T."/>
            <person name="Osaki K."/>
            <person name="Tachibana H."/>
        </authorList>
    </citation>
    <scope>NUCLEOTIDE SEQUENCE [LARGE SCALE GENOMIC DNA]</scope>
    <source>
        <strain evidence="10 12">P19-061405</strain>
    </source>
</reference>
<evidence type="ECO:0000256" key="6">
    <source>
        <dbReference type="ARBA" id="ARBA00022989"/>
    </source>
</evidence>
<comment type="caution">
    <text evidence="10">The sequence shown here is derived from an EMBL/GenBank/DDBJ whole genome shotgun (WGS) entry which is preliminary data.</text>
</comment>
<dbReference type="InterPro" id="IPR009542">
    <property type="entry name" value="Spc1/SPCS1"/>
</dbReference>
<keyword evidence="12" id="KW-1185">Reference proteome</keyword>
<evidence type="ECO:0000256" key="5">
    <source>
        <dbReference type="ARBA" id="ARBA00022824"/>
    </source>
</evidence>
<dbReference type="Proteomes" id="UP001628156">
    <property type="component" value="Unassembled WGS sequence"/>
</dbReference>
<proteinExistence type="inferred from homology"/>